<dbReference type="Proteomes" id="UP000244920">
    <property type="component" value="Chromosome"/>
</dbReference>
<dbReference type="KEGG" id="apor:DDU33_07695"/>
<dbReference type="EMBL" id="CP029206">
    <property type="protein sequence ID" value="AWI51374.1"/>
    <property type="molecule type" value="Genomic_DNA"/>
</dbReference>
<name>A0A2U8FM14_9PAST</name>
<sequence>MRPIHINKQVAKTTFQIDNCGNATEATMEITRVGGSDTIVYPSLEMTADTVTFMWDDALYKARSGRYQGIIRIDGCQPFCVPIHLGCKCNMGSSENGYFTSSECMGCK</sequence>
<proteinExistence type="predicted"/>
<dbReference type="RefSeq" id="WP_108924209.1">
    <property type="nucleotide sequence ID" value="NZ_CP029206.1"/>
</dbReference>
<keyword evidence="2" id="KW-1185">Reference proteome</keyword>
<evidence type="ECO:0000313" key="2">
    <source>
        <dbReference type="Proteomes" id="UP000244920"/>
    </source>
</evidence>
<gene>
    <name evidence="1" type="ORF">DDU33_07695</name>
</gene>
<organism evidence="1 2">
    <name type="scientific">Actinobacillus porcitonsillarum</name>
    <dbReference type="NCBI Taxonomy" id="189834"/>
    <lineage>
        <taxon>Bacteria</taxon>
        <taxon>Pseudomonadati</taxon>
        <taxon>Pseudomonadota</taxon>
        <taxon>Gammaproteobacteria</taxon>
        <taxon>Pasteurellales</taxon>
        <taxon>Pasteurellaceae</taxon>
        <taxon>Actinobacillus</taxon>
    </lineage>
</organism>
<reference evidence="2" key="1">
    <citation type="submission" date="2018-05" db="EMBL/GenBank/DDBJ databases">
        <title>Complete genome sequence of Actinobacillus porcitonsillarum reference strain 9953L55 (CCUG 46996).</title>
        <authorList>
            <person name="Dona V."/>
            <person name="Perreten V."/>
        </authorList>
    </citation>
    <scope>NUCLEOTIDE SEQUENCE [LARGE SCALE GENOMIC DNA]</scope>
    <source>
        <strain evidence="2">9953L55</strain>
    </source>
</reference>
<protein>
    <submittedName>
        <fullName evidence="1">Uncharacterized protein</fullName>
    </submittedName>
</protein>
<accession>A0A2U8FM14</accession>
<dbReference type="AlphaFoldDB" id="A0A2U8FM14"/>
<evidence type="ECO:0000313" key="1">
    <source>
        <dbReference type="EMBL" id="AWI51374.1"/>
    </source>
</evidence>